<dbReference type="GO" id="GO:0000976">
    <property type="term" value="F:transcription cis-regulatory region binding"/>
    <property type="evidence" value="ECO:0007669"/>
    <property type="project" value="TreeGrafter"/>
</dbReference>
<dbReference type="InterPro" id="IPR000843">
    <property type="entry name" value="HTH_LacI"/>
</dbReference>
<comment type="caution">
    <text evidence="6">The sequence shown here is derived from an EMBL/GenBank/DDBJ whole genome shotgun (WGS) entry which is preliminary data.</text>
</comment>
<dbReference type="Pfam" id="PF00356">
    <property type="entry name" value="LacI"/>
    <property type="match status" value="1"/>
</dbReference>
<dbReference type="SUPFAM" id="SSF53822">
    <property type="entry name" value="Periplasmic binding protein-like I"/>
    <property type="match status" value="1"/>
</dbReference>
<dbReference type="OrthoDB" id="9788209at2"/>
<name>A0A1Y1RVP5_9SPIO</name>
<dbReference type="AlphaFoldDB" id="A0A1Y1RVP5"/>
<keyword evidence="3" id="KW-0238">DNA-binding</keyword>
<dbReference type="Gene3D" id="1.10.260.40">
    <property type="entry name" value="lambda repressor-like DNA-binding domains"/>
    <property type="match status" value="1"/>
</dbReference>
<dbReference type="SMART" id="SM00354">
    <property type="entry name" value="HTH_LACI"/>
    <property type="match status" value="1"/>
</dbReference>
<dbReference type="Pfam" id="PF13377">
    <property type="entry name" value="Peripla_BP_3"/>
    <property type="match status" value="1"/>
</dbReference>
<sequence>MSTGKKNLKRVSSIDVAKMAGVSQATVSRVFTPAEKVSDVLRKKVLAAAKELNYQPNNLARSLNMRKTNIIGIVNPAFGGYFYLGALDFFTLGLQSRGYTVMLLNIPRTAALEDVIPIAFQYQVDGLITTAVSLSPKLIRSCMDLNVPVVQFNRYSKGLDVSAICLDNKRAGENAAEYLLNRGHSKIAYLSGDVNSSTNMDREKGLKQYLANSGKTLFDRYVGDYTYESGIKAGKKMMKQNILPDAVFCASDEMAFGLIDCLEDEFNLQIPADMSIIGFNNSVMAASPHYKLTTINQPVKEMVEVTIQVLLEKIDSDKDEVVLRMISGEIIERESVIDRT</sequence>
<feature type="domain" description="HTH lacI-type" evidence="5">
    <location>
        <begin position="11"/>
        <end position="65"/>
    </location>
</feature>
<dbReference type="InterPro" id="IPR046335">
    <property type="entry name" value="LacI/GalR-like_sensor"/>
</dbReference>
<reference evidence="6 7" key="1">
    <citation type="submission" date="2017-03" db="EMBL/GenBank/DDBJ databases">
        <title>Draft Genome sequence of Marispirochaeta sp. strain JC444.</title>
        <authorList>
            <person name="Shivani Y."/>
            <person name="Subhash Y."/>
            <person name="Sasikala C."/>
            <person name="Ramana C."/>
        </authorList>
    </citation>
    <scope>NUCLEOTIDE SEQUENCE [LARGE SCALE GENOMIC DNA]</scope>
    <source>
        <strain evidence="6 7">JC444</strain>
    </source>
</reference>
<dbReference type="SUPFAM" id="SSF47413">
    <property type="entry name" value="lambda repressor-like DNA-binding domains"/>
    <property type="match status" value="1"/>
</dbReference>
<evidence type="ECO:0000313" key="7">
    <source>
        <dbReference type="Proteomes" id="UP000192343"/>
    </source>
</evidence>
<dbReference type="InterPro" id="IPR028082">
    <property type="entry name" value="Peripla_BP_I"/>
</dbReference>
<keyword evidence="4" id="KW-0804">Transcription</keyword>
<dbReference type="STRING" id="1963862.B4O97_15610"/>
<protein>
    <recommendedName>
        <fullName evidence="5">HTH lacI-type domain-containing protein</fullName>
    </recommendedName>
</protein>
<dbReference type="CDD" id="cd01392">
    <property type="entry name" value="HTH_LacI"/>
    <property type="match status" value="1"/>
</dbReference>
<dbReference type="PANTHER" id="PTHR30146">
    <property type="entry name" value="LACI-RELATED TRANSCRIPTIONAL REPRESSOR"/>
    <property type="match status" value="1"/>
</dbReference>
<dbReference type="PROSITE" id="PS50932">
    <property type="entry name" value="HTH_LACI_2"/>
    <property type="match status" value="1"/>
</dbReference>
<dbReference type="InterPro" id="IPR010982">
    <property type="entry name" value="Lambda_DNA-bd_dom_sf"/>
</dbReference>
<evidence type="ECO:0000313" key="6">
    <source>
        <dbReference type="EMBL" id="ORC32722.1"/>
    </source>
</evidence>
<dbReference type="RefSeq" id="WP_083052248.1">
    <property type="nucleotide sequence ID" value="NZ_MWQY01000020.1"/>
</dbReference>
<gene>
    <name evidence="6" type="ORF">B4O97_15610</name>
</gene>
<dbReference type="Gene3D" id="3.40.50.2300">
    <property type="match status" value="2"/>
</dbReference>
<dbReference type="EMBL" id="MWQY01000020">
    <property type="protein sequence ID" value="ORC32722.1"/>
    <property type="molecule type" value="Genomic_DNA"/>
</dbReference>
<dbReference type="PANTHER" id="PTHR30146:SF95">
    <property type="entry name" value="RIBOSE OPERON REPRESSOR"/>
    <property type="match status" value="1"/>
</dbReference>
<dbReference type="Proteomes" id="UP000192343">
    <property type="component" value="Unassembled WGS sequence"/>
</dbReference>
<evidence type="ECO:0000256" key="2">
    <source>
        <dbReference type="ARBA" id="ARBA00023015"/>
    </source>
</evidence>
<dbReference type="CDD" id="cd06278">
    <property type="entry name" value="PBP1_LacI-like"/>
    <property type="match status" value="1"/>
</dbReference>
<evidence type="ECO:0000256" key="4">
    <source>
        <dbReference type="ARBA" id="ARBA00023163"/>
    </source>
</evidence>
<organism evidence="6 7">
    <name type="scientific">Marispirochaeta aestuarii</name>
    <dbReference type="NCBI Taxonomy" id="1963862"/>
    <lineage>
        <taxon>Bacteria</taxon>
        <taxon>Pseudomonadati</taxon>
        <taxon>Spirochaetota</taxon>
        <taxon>Spirochaetia</taxon>
        <taxon>Spirochaetales</taxon>
        <taxon>Spirochaetaceae</taxon>
        <taxon>Marispirochaeta</taxon>
    </lineage>
</organism>
<evidence type="ECO:0000259" key="5">
    <source>
        <dbReference type="PROSITE" id="PS50932"/>
    </source>
</evidence>
<keyword evidence="1" id="KW-0678">Repressor</keyword>
<evidence type="ECO:0000256" key="1">
    <source>
        <dbReference type="ARBA" id="ARBA00022491"/>
    </source>
</evidence>
<evidence type="ECO:0000256" key="3">
    <source>
        <dbReference type="ARBA" id="ARBA00023125"/>
    </source>
</evidence>
<keyword evidence="2" id="KW-0805">Transcription regulation</keyword>
<proteinExistence type="predicted"/>
<keyword evidence="7" id="KW-1185">Reference proteome</keyword>
<accession>A0A1Y1RVP5</accession>
<dbReference type="GO" id="GO:0003700">
    <property type="term" value="F:DNA-binding transcription factor activity"/>
    <property type="evidence" value="ECO:0007669"/>
    <property type="project" value="TreeGrafter"/>
</dbReference>